<dbReference type="EMBL" id="JBBPBN010000012">
    <property type="protein sequence ID" value="KAK9028289.1"/>
    <property type="molecule type" value="Genomic_DNA"/>
</dbReference>
<evidence type="ECO:0008006" key="3">
    <source>
        <dbReference type="Google" id="ProtNLM"/>
    </source>
</evidence>
<proteinExistence type="predicted"/>
<reference evidence="1 2" key="1">
    <citation type="journal article" date="2024" name="G3 (Bethesda)">
        <title>Genome assembly of Hibiscus sabdariffa L. provides insights into metabolisms of medicinal natural products.</title>
        <authorList>
            <person name="Kim T."/>
        </authorList>
    </citation>
    <scope>NUCLEOTIDE SEQUENCE [LARGE SCALE GENOMIC DNA]</scope>
    <source>
        <strain evidence="1">TK-2024</strain>
        <tissue evidence="1">Old leaves</tissue>
    </source>
</reference>
<protein>
    <recommendedName>
        <fullName evidence="3">RNase H type-1 domain-containing protein</fullName>
    </recommendedName>
</protein>
<evidence type="ECO:0000313" key="1">
    <source>
        <dbReference type="EMBL" id="KAK9028289.1"/>
    </source>
</evidence>
<organism evidence="1 2">
    <name type="scientific">Hibiscus sabdariffa</name>
    <name type="common">roselle</name>
    <dbReference type="NCBI Taxonomy" id="183260"/>
    <lineage>
        <taxon>Eukaryota</taxon>
        <taxon>Viridiplantae</taxon>
        <taxon>Streptophyta</taxon>
        <taxon>Embryophyta</taxon>
        <taxon>Tracheophyta</taxon>
        <taxon>Spermatophyta</taxon>
        <taxon>Magnoliopsida</taxon>
        <taxon>eudicotyledons</taxon>
        <taxon>Gunneridae</taxon>
        <taxon>Pentapetalae</taxon>
        <taxon>rosids</taxon>
        <taxon>malvids</taxon>
        <taxon>Malvales</taxon>
        <taxon>Malvaceae</taxon>
        <taxon>Malvoideae</taxon>
        <taxon>Hibiscus</taxon>
    </lineage>
</organism>
<gene>
    <name evidence="1" type="ORF">V6N11_068096</name>
</gene>
<evidence type="ECO:0000313" key="2">
    <source>
        <dbReference type="Proteomes" id="UP001396334"/>
    </source>
</evidence>
<accession>A0ABR2ST07</accession>
<dbReference type="Proteomes" id="UP001396334">
    <property type="component" value="Unassembled WGS sequence"/>
</dbReference>
<comment type="caution">
    <text evidence="1">The sequence shown here is derived from an EMBL/GenBank/DDBJ whole genome shotgun (WGS) entry which is preliminary data.</text>
</comment>
<sequence length="166" mass="18599">MSGSEGNLWLFRNKRTFDLDNEESDTVIGCSRQLQAATCRALDNRNQQQLITGVFEGLRCAKRSNVSEVVVESDNWDVIDLLSAPGRRESNRVSDAMSMLFPLNSFEPRTFLYPPDKTKHFSLFSTLFMAPPLTPPTHNFHQISGGDVTSVVGNSQPFDDNLLTDI</sequence>
<keyword evidence="2" id="KW-1185">Reference proteome</keyword>
<name>A0ABR2ST07_9ROSI</name>